<dbReference type="InterPro" id="IPR036950">
    <property type="entry name" value="PBP_transglycosylase"/>
</dbReference>
<keyword evidence="11" id="KW-0328">Glycosyltransferase</keyword>
<keyword evidence="20" id="KW-0046">Antibiotic resistance</keyword>
<comment type="catalytic activity">
    <reaction evidence="25">
        <text>[GlcNAc-(1-&gt;4)-Mur2Ac(oyl-L-Ala-gamma-D-Glu-L-Lys-D-Ala-D-Ala)](n)-di-trans,octa-cis-undecaprenyl diphosphate + beta-D-GlcNAc-(1-&gt;4)-Mur2Ac(oyl-L-Ala-gamma-D-Glu-L-Lys-D-Ala-D-Ala)-di-trans,octa-cis-undecaprenyl diphosphate = [GlcNAc-(1-&gt;4)-Mur2Ac(oyl-L-Ala-gamma-D-Glu-L-Lys-D-Ala-D-Ala)](n+1)-di-trans,octa-cis-undecaprenyl diphosphate + di-trans,octa-cis-undecaprenyl diphosphate + H(+)</text>
        <dbReference type="Rhea" id="RHEA:23708"/>
        <dbReference type="Rhea" id="RHEA-COMP:9602"/>
        <dbReference type="Rhea" id="RHEA-COMP:9603"/>
        <dbReference type="ChEBI" id="CHEBI:15378"/>
        <dbReference type="ChEBI" id="CHEBI:58405"/>
        <dbReference type="ChEBI" id="CHEBI:60033"/>
        <dbReference type="ChEBI" id="CHEBI:78435"/>
        <dbReference type="EC" id="2.4.99.28"/>
    </reaction>
</comment>
<evidence type="ECO:0000256" key="9">
    <source>
        <dbReference type="ARBA" id="ARBA00022645"/>
    </source>
</evidence>
<evidence type="ECO:0000256" key="24">
    <source>
        <dbReference type="ARBA" id="ARBA00044770"/>
    </source>
</evidence>
<keyword evidence="13 28" id="KW-0812">Transmembrane</keyword>
<comment type="pathway">
    <text evidence="26">Glycan biosynthesis.</text>
</comment>
<evidence type="ECO:0000256" key="16">
    <source>
        <dbReference type="ARBA" id="ARBA00022968"/>
    </source>
</evidence>
<comment type="subcellular location">
    <subcellularLocation>
        <location evidence="1">Cell inner membrane</location>
        <topology evidence="1">Single-pass type II membrane protein</topology>
    </subcellularLocation>
</comment>
<dbReference type="PANTHER" id="PTHR32282">
    <property type="entry name" value="BINDING PROTEIN TRANSPEPTIDASE, PUTATIVE-RELATED"/>
    <property type="match status" value="1"/>
</dbReference>
<dbReference type="GO" id="GO:0046677">
    <property type="term" value="P:response to antibiotic"/>
    <property type="evidence" value="ECO:0007669"/>
    <property type="project" value="UniProtKB-KW"/>
</dbReference>
<dbReference type="EC" id="2.4.99.28" evidence="24"/>
<keyword evidence="16" id="KW-0735">Signal-anchor</keyword>
<comment type="pathway">
    <text evidence="2">Cell wall biogenesis; peptidoglycan biosynthesis.</text>
</comment>
<dbReference type="InterPro" id="IPR001264">
    <property type="entry name" value="Glyco_trans_51"/>
</dbReference>
<evidence type="ECO:0000256" key="14">
    <source>
        <dbReference type="ARBA" id="ARBA00022801"/>
    </source>
</evidence>
<dbReference type="GO" id="GO:0071555">
    <property type="term" value="P:cell wall organization"/>
    <property type="evidence" value="ECO:0007669"/>
    <property type="project" value="UniProtKB-KW"/>
</dbReference>
<dbReference type="Pfam" id="PF00912">
    <property type="entry name" value="Transgly"/>
    <property type="match status" value="1"/>
</dbReference>
<feature type="domain" description="Penicillin-binding protein OB-like" evidence="31">
    <location>
        <begin position="328"/>
        <end position="436"/>
    </location>
</feature>
<dbReference type="OrthoDB" id="9766909at2"/>
<evidence type="ECO:0000256" key="15">
    <source>
        <dbReference type="ARBA" id="ARBA00022960"/>
    </source>
</evidence>
<dbReference type="GO" id="GO:0030288">
    <property type="term" value="C:outer membrane-bounded periplasmic space"/>
    <property type="evidence" value="ECO:0007669"/>
    <property type="project" value="TreeGrafter"/>
</dbReference>
<dbReference type="AlphaFoldDB" id="A0A1B2EAS1"/>
<evidence type="ECO:0000256" key="19">
    <source>
        <dbReference type="ARBA" id="ARBA00023136"/>
    </source>
</evidence>
<evidence type="ECO:0000259" key="30">
    <source>
        <dbReference type="Pfam" id="PF00912"/>
    </source>
</evidence>
<feature type="transmembrane region" description="Helical" evidence="28">
    <location>
        <begin position="7"/>
        <end position="33"/>
    </location>
</feature>
<keyword evidence="19 28" id="KW-0472">Membrane</keyword>
<evidence type="ECO:0000256" key="20">
    <source>
        <dbReference type="ARBA" id="ARBA00023251"/>
    </source>
</evidence>
<dbReference type="Pfam" id="PF00905">
    <property type="entry name" value="Transpeptidase"/>
    <property type="match status" value="1"/>
</dbReference>
<protein>
    <recommendedName>
        <fullName evidence="6">Penicillin-binding protein 1A</fullName>
        <ecNumber evidence="24">2.4.99.28</ecNumber>
        <ecNumber evidence="5">3.4.16.4</ecNumber>
    </recommendedName>
</protein>
<evidence type="ECO:0000256" key="1">
    <source>
        <dbReference type="ARBA" id="ARBA00004249"/>
    </source>
</evidence>
<keyword evidence="17" id="KW-0573">Peptidoglycan synthesis</keyword>
<evidence type="ECO:0000256" key="6">
    <source>
        <dbReference type="ARBA" id="ARBA00018638"/>
    </source>
</evidence>
<evidence type="ECO:0000256" key="3">
    <source>
        <dbReference type="ARBA" id="ARBA00007090"/>
    </source>
</evidence>
<dbReference type="InterPro" id="IPR050396">
    <property type="entry name" value="Glycosyltr_51/Transpeptidase"/>
</dbReference>
<evidence type="ECO:0000259" key="29">
    <source>
        <dbReference type="Pfam" id="PF00905"/>
    </source>
</evidence>
<keyword evidence="14" id="KW-0378">Hydrolase</keyword>
<feature type="region of interest" description="Disordered" evidence="27">
    <location>
        <begin position="756"/>
        <end position="816"/>
    </location>
</feature>
<reference evidence="32" key="1">
    <citation type="submission" date="2016-07" db="EMBL/GenBank/DDBJ databases">
        <title>Microvirga ossetica sp. nov. a new species of rhizobia isolated from root nodules of the legume species Vicia alpestris Steven originated from North Ossetia region in the Caucasus.</title>
        <authorList>
            <person name="Safronova V.I."/>
            <person name="Kuznetsova I.G."/>
            <person name="Sazanova A.L."/>
            <person name="Belimov A."/>
            <person name="Andronov E."/>
            <person name="Osledkin Y.S."/>
            <person name="Onishchuk O.P."/>
            <person name="Kurchak O.N."/>
            <person name="Shaposhnikov A.I."/>
            <person name="Willems A."/>
            <person name="Tikhonovich I.A."/>
        </authorList>
    </citation>
    <scope>NUCLEOTIDE SEQUENCE [LARGE SCALE GENOMIC DNA]</scope>
    <source>
        <strain evidence="32">V5/3M</strain>
    </source>
</reference>
<dbReference type="KEGG" id="moc:BB934_01650"/>
<dbReference type="RefSeq" id="WP_099508080.1">
    <property type="nucleotide sequence ID" value="NZ_CP016616.1"/>
</dbReference>
<name>A0A1B2EAS1_9HYPH</name>
<dbReference type="Gene3D" id="3.40.710.10">
    <property type="entry name" value="DD-peptidase/beta-lactamase superfamily"/>
    <property type="match status" value="2"/>
</dbReference>
<dbReference type="PANTHER" id="PTHR32282:SF27">
    <property type="entry name" value="PENICILLIN-BINDING PROTEIN 1A"/>
    <property type="match status" value="1"/>
</dbReference>
<evidence type="ECO:0000256" key="25">
    <source>
        <dbReference type="ARBA" id="ARBA00049902"/>
    </source>
</evidence>
<comment type="similarity">
    <text evidence="3">In the C-terminal section; belongs to the transpeptidase family.</text>
</comment>
<dbReference type="FunFam" id="1.10.3810.10:FF:000003">
    <property type="entry name" value="Penicillin-binding protein 1a"/>
    <property type="match status" value="1"/>
</dbReference>
<dbReference type="Pfam" id="PF17092">
    <property type="entry name" value="PCB_OB"/>
    <property type="match status" value="1"/>
</dbReference>
<evidence type="ECO:0000256" key="4">
    <source>
        <dbReference type="ARBA" id="ARBA00007739"/>
    </source>
</evidence>
<dbReference type="GO" id="GO:0008955">
    <property type="term" value="F:peptidoglycan glycosyltransferase activity"/>
    <property type="evidence" value="ECO:0007669"/>
    <property type="project" value="UniProtKB-EC"/>
</dbReference>
<keyword evidence="8" id="KW-0997">Cell inner membrane</keyword>
<evidence type="ECO:0000256" key="26">
    <source>
        <dbReference type="ARBA" id="ARBA00060592"/>
    </source>
</evidence>
<comment type="similarity">
    <text evidence="4">In the N-terminal section; belongs to the glycosyltransferase 51 family.</text>
</comment>
<dbReference type="GO" id="GO:0008360">
    <property type="term" value="P:regulation of cell shape"/>
    <property type="evidence" value="ECO:0007669"/>
    <property type="project" value="UniProtKB-KW"/>
</dbReference>
<gene>
    <name evidence="32" type="ORF">BB934_01650</name>
</gene>
<evidence type="ECO:0000256" key="7">
    <source>
        <dbReference type="ARBA" id="ARBA00022475"/>
    </source>
</evidence>
<accession>A0A1B2EAS1</accession>
<organism evidence="32">
    <name type="scientific">Microvirga ossetica</name>
    <dbReference type="NCBI Taxonomy" id="1882682"/>
    <lineage>
        <taxon>Bacteria</taxon>
        <taxon>Pseudomonadati</taxon>
        <taxon>Pseudomonadota</taxon>
        <taxon>Alphaproteobacteria</taxon>
        <taxon>Hyphomicrobiales</taxon>
        <taxon>Methylobacteriaceae</taxon>
        <taxon>Microvirga</taxon>
    </lineage>
</organism>
<evidence type="ECO:0000313" key="32">
    <source>
        <dbReference type="EMBL" id="ANY77080.1"/>
    </source>
</evidence>
<keyword evidence="21" id="KW-0511">Multifunctional enzyme</keyword>
<dbReference type="InterPro" id="IPR001460">
    <property type="entry name" value="PCN-bd_Tpept"/>
</dbReference>
<sequence>MRFVLRFFGFLFSVGAIFFLIGAVGLAYGFWFYSKDLPDHAQLANYEPPVMTRIHASDGSLIAEYARERRLYVPIQAVPKLVIEAFLSAEDKNFYRHPGIDPEGLVRAVVVNLRSGGSREQGASTITQQVAKNFLVGNERSYERKIREALIALRMESTFSKDKILELYLNEIFLGTLTPGRNLHGIAAAALDYFGKSIHELTIAEAAYIAALPKGPNNYHPFRQRKAAVERRNWVIERMAANGYISNEDATAAQKEPLNVKPRMVSPNSIASGYFAEGVRRDIAERYGEESLYEGGLLIRSTLDPKMQAMARKALVDGLVRFDEARGWRGAHQKIDLAGREWGVALAEVPAMGDVQPWRLAVVLEVARGQAKVGLQPRREASGQMVKDRETGTVTADGVKWTRRPVERAVAVGDVVFVEPLADKPGQFRLRQIPEISGAIVAMDPNTGRVHAMVGGFSYDQSEFNRAIQAMRQPGSSFKPIVYATALDNGYTPSSTIMDAPFVLDMGPGQAAWAPSNYDGKSGGLRTLRYGVEHSKNLMTVRLANEVGMPAISEYARRFGVYDDLLPLLSMSLGAGETTVMRMTAAYSMFANGGRRIKPTLIDQIQDRNGRTIYRHDDRKCTSCDAEKWDGGAAPKLTENREQVLDPLTAYQMTSILEGVVQRGTAQSVKAVGKPLAGKTGTTNDAKDVWFVGFSPDLAVGVFLGYDQPKSLGNAATAGQYAAPVFRDFMQMALKDKPATPFRVPAGIKLIRVSASSGTRAGGEGGGTILEAFKPGQAPPEYVPPEPADEGPQAEYSPAPPPGAQRAVGVGPSGLY</sequence>
<evidence type="ECO:0000256" key="2">
    <source>
        <dbReference type="ARBA" id="ARBA00004752"/>
    </source>
</evidence>
<dbReference type="InterPro" id="IPR023346">
    <property type="entry name" value="Lysozyme-like_dom_sf"/>
</dbReference>
<dbReference type="EC" id="3.4.16.4" evidence="5"/>
<keyword evidence="9" id="KW-0121">Carboxypeptidase</keyword>
<dbReference type="EMBL" id="CP016616">
    <property type="protein sequence ID" value="ANY77080.1"/>
    <property type="molecule type" value="Genomic_DNA"/>
</dbReference>
<feature type="compositionally biased region" description="Pro residues" evidence="27">
    <location>
        <begin position="777"/>
        <end position="786"/>
    </location>
</feature>
<evidence type="ECO:0000259" key="31">
    <source>
        <dbReference type="Pfam" id="PF17092"/>
    </source>
</evidence>
<evidence type="ECO:0000256" key="21">
    <source>
        <dbReference type="ARBA" id="ARBA00023268"/>
    </source>
</evidence>
<keyword evidence="7" id="KW-1003">Cell membrane</keyword>
<keyword evidence="15" id="KW-0133">Cell shape</keyword>
<evidence type="ECO:0000256" key="27">
    <source>
        <dbReference type="SAM" id="MobiDB-lite"/>
    </source>
</evidence>
<dbReference type="GO" id="GO:0009002">
    <property type="term" value="F:serine-type D-Ala-D-Ala carboxypeptidase activity"/>
    <property type="evidence" value="ECO:0007669"/>
    <property type="project" value="UniProtKB-EC"/>
</dbReference>
<feature type="domain" description="Glycosyl transferase family 51" evidence="30">
    <location>
        <begin position="59"/>
        <end position="239"/>
    </location>
</feature>
<dbReference type="GO" id="GO:0005886">
    <property type="term" value="C:plasma membrane"/>
    <property type="evidence" value="ECO:0007669"/>
    <property type="project" value="UniProtKB-SubCell"/>
</dbReference>
<evidence type="ECO:0000256" key="13">
    <source>
        <dbReference type="ARBA" id="ARBA00022692"/>
    </source>
</evidence>
<evidence type="ECO:0000256" key="18">
    <source>
        <dbReference type="ARBA" id="ARBA00022989"/>
    </source>
</evidence>
<dbReference type="GO" id="GO:0008658">
    <property type="term" value="F:penicillin binding"/>
    <property type="evidence" value="ECO:0007669"/>
    <property type="project" value="InterPro"/>
</dbReference>
<evidence type="ECO:0000256" key="11">
    <source>
        <dbReference type="ARBA" id="ARBA00022676"/>
    </source>
</evidence>
<dbReference type="Gene3D" id="1.10.3810.10">
    <property type="entry name" value="Biosynthetic peptidoglycan transglycosylase-like"/>
    <property type="match status" value="1"/>
</dbReference>
<dbReference type="SUPFAM" id="SSF53955">
    <property type="entry name" value="Lysozyme-like"/>
    <property type="match status" value="1"/>
</dbReference>
<evidence type="ECO:0000256" key="17">
    <source>
        <dbReference type="ARBA" id="ARBA00022984"/>
    </source>
</evidence>
<dbReference type="GO" id="GO:0006508">
    <property type="term" value="P:proteolysis"/>
    <property type="evidence" value="ECO:0007669"/>
    <property type="project" value="UniProtKB-KW"/>
</dbReference>
<keyword evidence="12" id="KW-0808">Transferase</keyword>
<keyword evidence="22" id="KW-0961">Cell wall biogenesis/degradation</keyword>
<evidence type="ECO:0000256" key="28">
    <source>
        <dbReference type="SAM" id="Phobius"/>
    </source>
</evidence>
<dbReference type="UniPathway" id="UPA00219"/>
<keyword evidence="18 28" id="KW-1133">Transmembrane helix</keyword>
<evidence type="ECO:0000256" key="8">
    <source>
        <dbReference type="ARBA" id="ARBA00022519"/>
    </source>
</evidence>
<evidence type="ECO:0000256" key="5">
    <source>
        <dbReference type="ARBA" id="ARBA00012448"/>
    </source>
</evidence>
<dbReference type="GO" id="GO:0009252">
    <property type="term" value="P:peptidoglycan biosynthetic process"/>
    <property type="evidence" value="ECO:0007669"/>
    <property type="project" value="UniProtKB-UniPathway"/>
</dbReference>
<comment type="catalytic activity">
    <reaction evidence="23">
        <text>Preferential cleavage: (Ac)2-L-Lys-D-Ala-|-D-Ala. Also transpeptidation of peptidyl-alanyl moieties that are N-acyl substituents of D-alanine.</text>
        <dbReference type="EC" id="3.4.16.4"/>
    </reaction>
</comment>
<evidence type="ECO:0000256" key="23">
    <source>
        <dbReference type="ARBA" id="ARBA00034000"/>
    </source>
</evidence>
<evidence type="ECO:0000256" key="10">
    <source>
        <dbReference type="ARBA" id="ARBA00022670"/>
    </source>
</evidence>
<proteinExistence type="inferred from homology"/>
<evidence type="ECO:0000256" key="22">
    <source>
        <dbReference type="ARBA" id="ARBA00023316"/>
    </source>
</evidence>
<evidence type="ECO:0000256" key="12">
    <source>
        <dbReference type="ARBA" id="ARBA00022679"/>
    </source>
</evidence>
<dbReference type="SUPFAM" id="SSF56601">
    <property type="entry name" value="beta-lactamase/transpeptidase-like"/>
    <property type="match status" value="1"/>
</dbReference>
<dbReference type="InterPro" id="IPR012338">
    <property type="entry name" value="Beta-lactam/transpept-like"/>
</dbReference>
<keyword evidence="10" id="KW-0645">Protease</keyword>
<dbReference type="InterPro" id="IPR031376">
    <property type="entry name" value="PCB_OB"/>
</dbReference>
<feature type="domain" description="Penicillin-binding protein transpeptidase" evidence="29">
    <location>
        <begin position="438"/>
        <end position="731"/>
    </location>
</feature>
<dbReference type="FunFam" id="3.40.710.10:FF:000041">
    <property type="entry name" value="Penicillin-binding protein 1A"/>
    <property type="match status" value="1"/>
</dbReference>
<dbReference type="NCBIfam" id="TIGR02074">
    <property type="entry name" value="PBP_1a_fam"/>
    <property type="match status" value="1"/>
</dbReference>